<evidence type="ECO:0000313" key="5">
    <source>
        <dbReference type="EMBL" id="APC42283.1"/>
    </source>
</evidence>
<dbReference type="InterPro" id="IPR017900">
    <property type="entry name" value="4Fe4S_Fe_S_CS"/>
</dbReference>
<accession>A0A1J0GLR9</accession>
<evidence type="ECO:0000256" key="1">
    <source>
        <dbReference type="ARBA" id="ARBA00022723"/>
    </source>
</evidence>
<reference evidence="6" key="1">
    <citation type="journal article" date="2016" name="Front. Microbiol.">
        <title>Complete Genome Sequence of Clostridium estertheticum DSM 8809, a Microbe Identified in Spoiled Vacuum Packed Beef.</title>
        <authorList>
            <person name="Yu Z."/>
            <person name="Gunn L."/>
            <person name="Brennan E."/>
            <person name="Reid R."/>
            <person name="Wall P.G."/>
            <person name="Gaora O.P."/>
            <person name="Hurley D."/>
            <person name="Bolton D."/>
            <person name="Fanning S."/>
        </authorList>
    </citation>
    <scope>NUCLEOTIDE SEQUENCE [LARGE SCALE GENOMIC DNA]</scope>
    <source>
        <strain evidence="6">DSM 8809</strain>
    </source>
</reference>
<dbReference type="InterPro" id="IPR014259">
    <property type="entry name" value="Sulphite_reductase_A"/>
</dbReference>
<proteinExistence type="predicted"/>
<dbReference type="GO" id="GO:0046872">
    <property type="term" value="F:metal ion binding"/>
    <property type="evidence" value="ECO:0007669"/>
    <property type="project" value="UniProtKB-KW"/>
</dbReference>
<dbReference type="PANTHER" id="PTHR40447:SF1">
    <property type="entry name" value="ANAEROBIC SULFITE REDUCTASE SUBUNIT A"/>
    <property type="match status" value="1"/>
</dbReference>
<dbReference type="OrthoDB" id="9795302at2"/>
<dbReference type="NCBIfam" id="TIGR02910">
    <property type="entry name" value="sulfite_red_A"/>
    <property type="match status" value="1"/>
</dbReference>
<dbReference type="Gene3D" id="1.10.1060.10">
    <property type="entry name" value="Alpha-helical ferredoxin"/>
    <property type="match status" value="1"/>
</dbReference>
<dbReference type="SUPFAM" id="SSF46548">
    <property type="entry name" value="alpha-helical ferredoxin"/>
    <property type="match status" value="1"/>
</dbReference>
<dbReference type="RefSeq" id="WP_151553537.1">
    <property type="nucleotide sequence ID" value="NZ_CP015756.1"/>
</dbReference>
<evidence type="ECO:0000256" key="3">
    <source>
        <dbReference type="ARBA" id="ARBA00023014"/>
    </source>
</evidence>
<dbReference type="GO" id="GO:0051536">
    <property type="term" value="F:iron-sulfur cluster binding"/>
    <property type="evidence" value="ECO:0007669"/>
    <property type="project" value="UniProtKB-KW"/>
</dbReference>
<organism evidence="5 6">
    <name type="scientific">Clostridium estertheticum subsp. estertheticum</name>
    <dbReference type="NCBI Taxonomy" id="1552"/>
    <lineage>
        <taxon>Bacteria</taxon>
        <taxon>Bacillati</taxon>
        <taxon>Bacillota</taxon>
        <taxon>Clostridia</taxon>
        <taxon>Eubacteriales</taxon>
        <taxon>Clostridiaceae</taxon>
        <taxon>Clostridium</taxon>
    </lineage>
</organism>
<dbReference type="EMBL" id="CP015756">
    <property type="protein sequence ID" value="APC42283.1"/>
    <property type="molecule type" value="Genomic_DNA"/>
</dbReference>
<feature type="domain" description="4Fe-4S ferredoxin-type" evidence="4">
    <location>
        <begin position="212"/>
        <end position="244"/>
    </location>
</feature>
<dbReference type="Proteomes" id="UP000182569">
    <property type="component" value="Chromosome"/>
</dbReference>
<dbReference type="AlphaFoldDB" id="A0A1J0GLR9"/>
<dbReference type="PROSITE" id="PS51379">
    <property type="entry name" value="4FE4S_FER_2"/>
    <property type="match status" value="2"/>
</dbReference>
<keyword evidence="3" id="KW-0411">Iron-sulfur</keyword>
<dbReference type="InterPro" id="IPR009051">
    <property type="entry name" value="Helical_ferredxn"/>
</dbReference>
<evidence type="ECO:0000259" key="4">
    <source>
        <dbReference type="PROSITE" id="PS51379"/>
    </source>
</evidence>
<keyword evidence="2" id="KW-0408">Iron</keyword>
<dbReference type="KEGG" id="ceu:A7L45_20590"/>
<dbReference type="PROSITE" id="PS00198">
    <property type="entry name" value="4FE4S_FER_1"/>
    <property type="match status" value="1"/>
</dbReference>
<dbReference type="InterPro" id="IPR017896">
    <property type="entry name" value="4Fe4S_Fe-S-bd"/>
</dbReference>
<protein>
    <submittedName>
        <fullName evidence="5">Anaerobic sulfite reductase subunit A</fullName>
    </submittedName>
</protein>
<keyword evidence="6" id="KW-1185">Reference proteome</keyword>
<dbReference type="STRING" id="1552.A7L45_20590"/>
<evidence type="ECO:0000313" key="6">
    <source>
        <dbReference type="Proteomes" id="UP000182569"/>
    </source>
</evidence>
<name>A0A1J0GLR9_9CLOT</name>
<evidence type="ECO:0000256" key="2">
    <source>
        <dbReference type="ARBA" id="ARBA00023004"/>
    </source>
</evidence>
<dbReference type="PANTHER" id="PTHR40447">
    <property type="entry name" value="ANAEROBIC SULFITE REDUCTASE SUBUNIT A"/>
    <property type="match status" value="1"/>
</dbReference>
<keyword evidence="1" id="KW-0479">Metal-binding</keyword>
<gene>
    <name evidence="5" type="ORF">A7L45_20590</name>
</gene>
<dbReference type="Pfam" id="PF17179">
    <property type="entry name" value="Fer4_22"/>
    <property type="match status" value="1"/>
</dbReference>
<sequence>MGFRLKIEKFDEHLERLRDKYKVYAPVKLKGKGTFADTDTIRYKEIESIKEIEFNTKSTFSPKEIILPITQTLFYFTEDECKEPKEGEKKILIFLRSCDIHAMKRLDEVYLRNGNEDYYYKTLREKVKFVLMGCSDSFENCFCASMGYNKTEEYDMYTKIKNDEVFVECKSEELMNYFYKDIEGTIVVEPEYVSSNDIKVTIPENLDQRVFKSKMWDEYSSRCIACGRCNFVCGTCSCFTMQDVFSKDNKNVGERRRIWASCHVDGFSDMAGGHGFRKDKKDRMRFKVMHKVYDFKKRAGYHMCVGCGRCDDICPEYISFSSCVNKLSKVMEAVE</sequence>
<feature type="domain" description="4Fe-4S ferredoxin-type" evidence="4">
    <location>
        <begin position="295"/>
        <end position="323"/>
    </location>
</feature>